<reference evidence="1" key="1">
    <citation type="submission" date="2014-11" db="EMBL/GenBank/DDBJ databases">
        <authorList>
            <person name="Amaro Gonzalez C."/>
        </authorList>
    </citation>
    <scope>NUCLEOTIDE SEQUENCE</scope>
</reference>
<dbReference type="AlphaFoldDB" id="A0A0E9QPU2"/>
<name>A0A0E9QPU2_ANGAN</name>
<reference evidence="1" key="2">
    <citation type="journal article" date="2015" name="Fish Shellfish Immunol.">
        <title>Early steps in the European eel (Anguilla anguilla)-Vibrio vulnificus interaction in the gills: Role of the RtxA13 toxin.</title>
        <authorList>
            <person name="Callol A."/>
            <person name="Pajuelo D."/>
            <person name="Ebbesson L."/>
            <person name="Teles M."/>
            <person name="MacKenzie S."/>
            <person name="Amaro C."/>
        </authorList>
    </citation>
    <scope>NUCLEOTIDE SEQUENCE</scope>
</reference>
<organism evidence="1">
    <name type="scientific">Anguilla anguilla</name>
    <name type="common">European freshwater eel</name>
    <name type="synonym">Muraena anguilla</name>
    <dbReference type="NCBI Taxonomy" id="7936"/>
    <lineage>
        <taxon>Eukaryota</taxon>
        <taxon>Metazoa</taxon>
        <taxon>Chordata</taxon>
        <taxon>Craniata</taxon>
        <taxon>Vertebrata</taxon>
        <taxon>Euteleostomi</taxon>
        <taxon>Actinopterygii</taxon>
        <taxon>Neopterygii</taxon>
        <taxon>Teleostei</taxon>
        <taxon>Anguilliformes</taxon>
        <taxon>Anguillidae</taxon>
        <taxon>Anguilla</taxon>
    </lineage>
</organism>
<dbReference type="EMBL" id="GBXM01089621">
    <property type="protein sequence ID" value="JAH18956.1"/>
    <property type="molecule type" value="Transcribed_RNA"/>
</dbReference>
<accession>A0A0E9QPU2</accession>
<protein>
    <submittedName>
        <fullName evidence="1">Uncharacterized protein</fullName>
    </submittedName>
</protein>
<sequence>MLLRTEHAEHSGCKRVIWSLCKLLINEKTLQSTP</sequence>
<proteinExistence type="predicted"/>
<evidence type="ECO:0000313" key="1">
    <source>
        <dbReference type="EMBL" id="JAH18956.1"/>
    </source>
</evidence>